<sequence>MSSGRARSPSPSNTARSRIVERTGIQHLPNEILAQIFMETAPIPPPWWDNHSMAPDISTIMFDILTITHVNRLWRSLALDLPGLWCYVTFGDLDLVETAIARSARQGSVLLDFGFNQPLSEDIGQCVLDIIQRALPCTKSLSFLAESQELRQLHQVLTQSDCSNLTSLRLGNSEPQMLFDALGRADIFAPNLQTLHMDNCLIWWTSSVFHAPLTELSVSYLPAALTINTDMIDALANLPTLRYLSLNHKIGSIRGTNGLFTIGASAIVQPTISMPRLEYLFFSGRLQECICFLNFFVVPSDALVCLKAESLDSGVGGNGAQGPDVRDTVANHFERRTSAVCTEEERQVPRIFSLNNIDNTGFRLDINRWGLDEFCGSTSPTQGLHQKQTFGTLLSVDLDIFGEELDSLTSLSQCLTIVRSVCPTLPAEIDTLLVGQRFSVQVESDWWMAMSSLLPQITTIVLEDHGRADLRPPLLLLHRDTIARGSRIHALPPDSPDFCPRLKTLIIVSNNIFRQRCRDVYSALLQGLRWRQDHVEELQLKVIADNVGDDQLAELQSYVKGEVRWTKEVSDASYDYSNTH</sequence>
<comment type="caution">
    <text evidence="1">The sequence shown here is derived from an EMBL/GenBank/DDBJ whole genome shotgun (WGS) entry which is preliminary data.</text>
</comment>
<gene>
    <name evidence="1" type="ORF">EVG20_g6681</name>
</gene>
<dbReference type="SUPFAM" id="SSF52047">
    <property type="entry name" value="RNI-like"/>
    <property type="match status" value="1"/>
</dbReference>
<organism evidence="1 2">
    <name type="scientific">Dentipellis fragilis</name>
    <dbReference type="NCBI Taxonomy" id="205917"/>
    <lineage>
        <taxon>Eukaryota</taxon>
        <taxon>Fungi</taxon>
        <taxon>Dikarya</taxon>
        <taxon>Basidiomycota</taxon>
        <taxon>Agaricomycotina</taxon>
        <taxon>Agaricomycetes</taxon>
        <taxon>Russulales</taxon>
        <taxon>Hericiaceae</taxon>
        <taxon>Dentipellis</taxon>
    </lineage>
</organism>
<dbReference type="OrthoDB" id="2269034at2759"/>
<dbReference type="AlphaFoldDB" id="A0A4Y9YKM5"/>
<accession>A0A4Y9YKM5</accession>
<proteinExistence type="predicted"/>
<dbReference type="Proteomes" id="UP000298327">
    <property type="component" value="Unassembled WGS sequence"/>
</dbReference>
<dbReference type="Gene3D" id="3.80.10.10">
    <property type="entry name" value="Ribonuclease Inhibitor"/>
    <property type="match status" value="1"/>
</dbReference>
<dbReference type="InterPro" id="IPR032675">
    <property type="entry name" value="LRR_dom_sf"/>
</dbReference>
<protein>
    <submittedName>
        <fullName evidence="1">Uncharacterized protein</fullName>
    </submittedName>
</protein>
<evidence type="ECO:0000313" key="2">
    <source>
        <dbReference type="Proteomes" id="UP000298327"/>
    </source>
</evidence>
<keyword evidence="2" id="KW-1185">Reference proteome</keyword>
<reference evidence="1 2" key="1">
    <citation type="submission" date="2019-02" db="EMBL/GenBank/DDBJ databases">
        <title>Genome sequencing of the rare red list fungi Dentipellis fragilis.</title>
        <authorList>
            <person name="Buettner E."/>
            <person name="Kellner H."/>
        </authorList>
    </citation>
    <scope>NUCLEOTIDE SEQUENCE [LARGE SCALE GENOMIC DNA]</scope>
    <source>
        <strain evidence="1 2">DSM 105465</strain>
    </source>
</reference>
<name>A0A4Y9YKM5_9AGAM</name>
<dbReference type="EMBL" id="SEOQ01000460">
    <property type="protein sequence ID" value="TFY62500.1"/>
    <property type="molecule type" value="Genomic_DNA"/>
</dbReference>
<evidence type="ECO:0000313" key="1">
    <source>
        <dbReference type="EMBL" id="TFY62500.1"/>
    </source>
</evidence>